<gene>
    <name evidence="15" type="ORF">F8566_24765</name>
</gene>
<evidence type="ECO:0000256" key="9">
    <source>
        <dbReference type="ARBA" id="ARBA00022840"/>
    </source>
</evidence>
<feature type="binding site" evidence="12">
    <location>
        <position position="118"/>
    </location>
    <ligand>
        <name>ATP</name>
        <dbReference type="ChEBI" id="CHEBI:30616"/>
    </ligand>
</feature>
<keyword evidence="16" id="KW-1185">Reference proteome</keyword>
<dbReference type="Gene3D" id="3.90.870.10">
    <property type="entry name" value="DHBP synthase"/>
    <property type="match status" value="1"/>
</dbReference>
<feature type="domain" description="YrdC-like" evidence="14">
    <location>
        <begin position="14"/>
        <end position="199"/>
    </location>
</feature>
<dbReference type="GO" id="GO:0000049">
    <property type="term" value="F:tRNA binding"/>
    <property type="evidence" value="ECO:0007669"/>
    <property type="project" value="TreeGrafter"/>
</dbReference>
<evidence type="ECO:0000256" key="12">
    <source>
        <dbReference type="PIRSR" id="PIRSR004930-1"/>
    </source>
</evidence>
<evidence type="ECO:0000256" key="3">
    <source>
        <dbReference type="ARBA" id="ARBA00012584"/>
    </source>
</evidence>
<dbReference type="GO" id="GO:0005737">
    <property type="term" value="C:cytoplasm"/>
    <property type="evidence" value="ECO:0007669"/>
    <property type="project" value="UniProtKB-SubCell"/>
</dbReference>
<keyword evidence="8 12" id="KW-0547">Nucleotide-binding</keyword>
<evidence type="ECO:0000256" key="1">
    <source>
        <dbReference type="ARBA" id="ARBA00004496"/>
    </source>
</evidence>
<feature type="binding site" evidence="12">
    <location>
        <position position="181"/>
    </location>
    <ligand>
        <name>L-threonine</name>
        <dbReference type="ChEBI" id="CHEBI:57926"/>
    </ligand>
</feature>
<feature type="region of interest" description="Disordered" evidence="13">
    <location>
        <begin position="213"/>
        <end position="261"/>
    </location>
</feature>
<feature type="binding site" evidence="12">
    <location>
        <position position="36"/>
    </location>
    <ligand>
        <name>L-threonine</name>
        <dbReference type="ChEBI" id="CHEBI:57926"/>
    </ligand>
</feature>
<dbReference type="NCBIfam" id="TIGR00057">
    <property type="entry name" value="L-threonylcarbamoyladenylate synthase"/>
    <property type="match status" value="1"/>
</dbReference>
<sequence length="261" mass="27929">MSRRYDCSEPMERTRGIAESVSAVRRGELIVLPTDTVYGVGADAFTPPAVNALLEAKGRGREMPPPVLVGSVRAATALIEDLGTYGQDLIDEFWPGALTLVCRANQNLLWDLGETKGTVAVRMPMHELAVELLKETGPLAVSSANATGKPAARTIDEAEEMLGDAVSVYLDAGPSGHAEASTIVDLTGSIPRLLRAGAIPEDKIRSVVGVLLTDEDEDEDLPTEEPEKPSLTKDEEPEKPSLTKDEPAEEPGFSLRKDDNA</sequence>
<dbReference type="InterPro" id="IPR006070">
    <property type="entry name" value="Sua5-like_dom"/>
</dbReference>
<proteinExistence type="inferred from homology"/>
<protein>
    <recommendedName>
        <fullName evidence="10">L-threonylcarbamoyladenylate synthase</fullName>
        <ecNumber evidence="3">2.7.7.87</ecNumber>
    </recommendedName>
    <alternativeName>
        <fullName evidence="10">L-threonylcarbamoyladenylate synthase</fullName>
    </alternativeName>
</protein>
<dbReference type="RefSeq" id="WP_151563900.1">
    <property type="nucleotide sequence ID" value="NZ_WBMT01000012.1"/>
</dbReference>
<comment type="subcellular location">
    <subcellularLocation>
        <location evidence="1">Cytoplasm</location>
    </subcellularLocation>
</comment>
<dbReference type="GO" id="GO:0003725">
    <property type="term" value="F:double-stranded RNA binding"/>
    <property type="evidence" value="ECO:0007669"/>
    <property type="project" value="InterPro"/>
</dbReference>
<evidence type="ECO:0000256" key="2">
    <source>
        <dbReference type="ARBA" id="ARBA00007663"/>
    </source>
</evidence>
<evidence type="ECO:0000256" key="8">
    <source>
        <dbReference type="ARBA" id="ARBA00022741"/>
    </source>
</evidence>
<dbReference type="PANTHER" id="PTHR17490">
    <property type="entry name" value="SUA5"/>
    <property type="match status" value="1"/>
</dbReference>
<reference evidence="15 16" key="1">
    <citation type="submission" date="2019-09" db="EMBL/GenBank/DDBJ databases">
        <title>Actinomadura physcomitrii sp. nov., a novel actinomycete isolated from moss [Physcomitrium sphaericum (Ludw) Fuernr].</title>
        <authorList>
            <person name="Zhuang X."/>
            <person name="Liu C."/>
        </authorList>
    </citation>
    <scope>NUCLEOTIDE SEQUENCE [LARGE SCALE GENOMIC DNA]</scope>
    <source>
        <strain evidence="15 16">HMC1</strain>
    </source>
</reference>
<comment type="similarity">
    <text evidence="2">Belongs to the SUA5 family.</text>
</comment>
<accession>A0A6H9YIN1</accession>
<dbReference type="EC" id="2.7.7.87" evidence="3"/>
<evidence type="ECO:0000259" key="14">
    <source>
        <dbReference type="PROSITE" id="PS51163"/>
    </source>
</evidence>
<dbReference type="EMBL" id="WBMT01000012">
    <property type="protein sequence ID" value="KAB2345935.1"/>
    <property type="molecule type" value="Genomic_DNA"/>
</dbReference>
<feature type="binding site" evidence="12">
    <location>
        <position position="143"/>
    </location>
    <ligand>
        <name>ATP</name>
        <dbReference type="ChEBI" id="CHEBI:30616"/>
    </ligand>
</feature>
<dbReference type="InterPro" id="IPR017945">
    <property type="entry name" value="DHBP_synth_RibB-like_a/b_dom"/>
</dbReference>
<dbReference type="PIRSF" id="PIRSF004930">
    <property type="entry name" value="Tln_factor_SUA5"/>
    <property type="match status" value="1"/>
</dbReference>
<evidence type="ECO:0000256" key="10">
    <source>
        <dbReference type="ARBA" id="ARBA00029774"/>
    </source>
</evidence>
<keyword evidence="6" id="KW-0819">tRNA processing</keyword>
<dbReference type="Proteomes" id="UP000468735">
    <property type="component" value="Unassembled WGS sequence"/>
</dbReference>
<comment type="caution">
    <text evidence="15">The sequence shown here is derived from an EMBL/GenBank/DDBJ whole genome shotgun (WGS) entry which is preliminary data.</text>
</comment>
<evidence type="ECO:0000256" key="11">
    <source>
        <dbReference type="ARBA" id="ARBA00048366"/>
    </source>
</evidence>
<comment type="catalytic activity">
    <reaction evidence="11">
        <text>L-threonine + hydrogencarbonate + ATP = L-threonylcarbamoyladenylate + diphosphate + H2O</text>
        <dbReference type="Rhea" id="RHEA:36407"/>
        <dbReference type="ChEBI" id="CHEBI:15377"/>
        <dbReference type="ChEBI" id="CHEBI:17544"/>
        <dbReference type="ChEBI" id="CHEBI:30616"/>
        <dbReference type="ChEBI" id="CHEBI:33019"/>
        <dbReference type="ChEBI" id="CHEBI:57926"/>
        <dbReference type="ChEBI" id="CHEBI:73682"/>
        <dbReference type="EC" id="2.7.7.87"/>
    </reaction>
</comment>
<dbReference type="InterPro" id="IPR050156">
    <property type="entry name" value="TC-AMP_synthase_SUA5"/>
</dbReference>
<dbReference type="GO" id="GO:0006450">
    <property type="term" value="P:regulation of translational fidelity"/>
    <property type="evidence" value="ECO:0007669"/>
    <property type="project" value="TreeGrafter"/>
</dbReference>
<dbReference type="GO" id="GO:0005524">
    <property type="term" value="F:ATP binding"/>
    <property type="evidence" value="ECO:0007669"/>
    <property type="project" value="UniProtKB-KW"/>
</dbReference>
<feature type="binding site" evidence="12">
    <location>
        <position position="59"/>
    </location>
    <ligand>
        <name>ATP</name>
        <dbReference type="ChEBI" id="CHEBI:30616"/>
    </ligand>
</feature>
<dbReference type="GO" id="GO:0061710">
    <property type="term" value="F:L-threonylcarbamoyladenylate synthase"/>
    <property type="evidence" value="ECO:0007669"/>
    <property type="project" value="UniProtKB-EC"/>
</dbReference>
<keyword evidence="4" id="KW-0963">Cytoplasm</keyword>
<dbReference type="Pfam" id="PF01300">
    <property type="entry name" value="Sua5_yciO_yrdC"/>
    <property type="match status" value="1"/>
</dbReference>
<evidence type="ECO:0000256" key="5">
    <source>
        <dbReference type="ARBA" id="ARBA00022679"/>
    </source>
</evidence>
<feature type="binding site" evidence="12">
    <location>
        <position position="122"/>
    </location>
    <ligand>
        <name>L-threonine</name>
        <dbReference type="ChEBI" id="CHEBI:57926"/>
    </ligand>
</feature>
<feature type="compositionally biased region" description="Basic and acidic residues" evidence="13">
    <location>
        <begin position="225"/>
        <end position="246"/>
    </location>
</feature>
<dbReference type="OrthoDB" id="9814580at2"/>
<dbReference type="GO" id="GO:0008033">
    <property type="term" value="P:tRNA processing"/>
    <property type="evidence" value="ECO:0007669"/>
    <property type="project" value="UniProtKB-KW"/>
</dbReference>
<evidence type="ECO:0000256" key="13">
    <source>
        <dbReference type="SAM" id="MobiDB-lite"/>
    </source>
</evidence>
<organism evidence="15 16">
    <name type="scientific">Actinomadura rudentiformis</name>
    <dbReference type="NCBI Taxonomy" id="359158"/>
    <lineage>
        <taxon>Bacteria</taxon>
        <taxon>Bacillati</taxon>
        <taxon>Actinomycetota</taxon>
        <taxon>Actinomycetes</taxon>
        <taxon>Streptosporangiales</taxon>
        <taxon>Thermomonosporaceae</taxon>
        <taxon>Actinomadura</taxon>
    </lineage>
</organism>
<keyword evidence="5" id="KW-0808">Transferase</keyword>
<name>A0A6H9YIN1_9ACTN</name>
<evidence type="ECO:0000256" key="4">
    <source>
        <dbReference type="ARBA" id="ARBA00022490"/>
    </source>
</evidence>
<evidence type="ECO:0000256" key="6">
    <source>
        <dbReference type="ARBA" id="ARBA00022694"/>
    </source>
</evidence>
<feature type="binding site" evidence="12">
    <location>
        <position position="195"/>
    </location>
    <ligand>
        <name>ATP</name>
        <dbReference type="ChEBI" id="CHEBI:30616"/>
    </ligand>
</feature>
<evidence type="ECO:0000313" key="16">
    <source>
        <dbReference type="Proteomes" id="UP000468735"/>
    </source>
</evidence>
<dbReference type="SUPFAM" id="SSF55821">
    <property type="entry name" value="YrdC/RibB"/>
    <property type="match status" value="1"/>
</dbReference>
<keyword evidence="7" id="KW-0548">Nucleotidyltransferase</keyword>
<evidence type="ECO:0000256" key="7">
    <source>
        <dbReference type="ARBA" id="ARBA00022695"/>
    </source>
</evidence>
<dbReference type="PANTHER" id="PTHR17490:SF16">
    <property type="entry name" value="THREONYLCARBAMOYL-AMP SYNTHASE"/>
    <property type="match status" value="1"/>
</dbReference>
<evidence type="ECO:0000313" key="15">
    <source>
        <dbReference type="EMBL" id="KAB2345935.1"/>
    </source>
</evidence>
<dbReference type="InterPro" id="IPR010923">
    <property type="entry name" value="T(6)A37_SUA5"/>
</dbReference>
<feature type="compositionally biased region" description="Acidic residues" evidence="13">
    <location>
        <begin position="213"/>
        <end position="224"/>
    </location>
</feature>
<dbReference type="AlphaFoldDB" id="A0A6H9YIN1"/>
<dbReference type="PROSITE" id="PS51163">
    <property type="entry name" value="YRDC"/>
    <property type="match status" value="1"/>
</dbReference>
<keyword evidence="9 12" id="KW-0067">ATP-binding</keyword>